<gene>
    <name evidence="1" type="ORF">NDK43_10540</name>
</gene>
<dbReference type="Proteomes" id="UP001523262">
    <property type="component" value="Unassembled WGS sequence"/>
</dbReference>
<evidence type="ECO:0000313" key="2">
    <source>
        <dbReference type="Proteomes" id="UP001523262"/>
    </source>
</evidence>
<evidence type="ECO:0000313" key="1">
    <source>
        <dbReference type="EMBL" id="MCM2532740.1"/>
    </source>
</evidence>
<proteinExistence type="predicted"/>
<dbReference type="Gene3D" id="3.90.1530.10">
    <property type="entry name" value="Conserved hypothetical protein from pyrococcus furiosus pfu- 392566-001, ParB domain"/>
    <property type="match status" value="1"/>
</dbReference>
<accession>A0ABT0W8T2</accession>
<dbReference type="EMBL" id="JAMQCR010000001">
    <property type="protein sequence ID" value="MCM2532740.1"/>
    <property type="molecule type" value="Genomic_DNA"/>
</dbReference>
<organism evidence="1 2">
    <name type="scientific">Neobacillus pocheonensis</name>
    <dbReference type="NCBI Taxonomy" id="363869"/>
    <lineage>
        <taxon>Bacteria</taxon>
        <taxon>Bacillati</taxon>
        <taxon>Bacillota</taxon>
        <taxon>Bacilli</taxon>
        <taxon>Bacillales</taxon>
        <taxon>Bacillaceae</taxon>
        <taxon>Neobacillus</taxon>
    </lineage>
</organism>
<protein>
    <recommendedName>
        <fullName evidence="3">ParB/Sulfiredoxin domain-containing protein</fullName>
    </recommendedName>
</protein>
<comment type="caution">
    <text evidence="1">The sequence shown here is derived from an EMBL/GenBank/DDBJ whole genome shotgun (WGS) entry which is preliminary data.</text>
</comment>
<sequence>MKFTIQYIPLNKIKPDLSLKITEHIKKLQRLMWDCMFVLVVRKNRKDDSYIIVSGQDRFENLRKHTKSIYAPCIVDKSTSSGFTSWFHRLRNKQPLDDFPLLPKSWSIVRSFMKQEPRFRNLSRSQQIRVLILAAQYKKTVIYSMKTMVNEILKNND</sequence>
<evidence type="ECO:0008006" key="3">
    <source>
        <dbReference type="Google" id="ProtNLM"/>
    </source>
</evidence>
<keyword evidence="2" id="KW-1185">Reference proteome</keyword>
<name>A0ABT0W8T2_9BACI</name>
<reference evidence="1 2" key="1">
    <citation type="submission" date="2022-06" db="EMBL/GenBank/DDBJ databases">
        <authorList>
            <person name="Jeon C.O."/>
        </authorList>
    </citation>
    <scope>NUCLEOTIDE SEQUENCE [LARGE SCALE GENOMIC DNA]</scope>
    <source>
        <strain evidence="1 2">KCTC 13943</strain>
    </source>
</reference>